<keyword evidence="2" id="KW-1185">Reference proteome</keyword>
<protein>
    <submittedName>
        <fullName evidence="1">Uncharacterized protein</fullName>
    </submittedName>
</protein>
<name>A0A5J4ZC61_9ASTE</name>
<evidence type="ECO:0000313" key="1">
    <source>
        <dbReference type="EMBL" id="KAA8515372.1"/>
    </source>
</evidence>
<organism evidence="1 2">
    <name type="scientific">Nyssa sinensis</name>
    <dbReference type="NCBI Taxonomy" id="561372"/>
    <lineage>
        <taxon>Eukaryota</taxon>
        <taxon>Viridiplantae</taxon>
        <taxon>Streptophyta</taxon>
        <taxon>Embryophyta</taxon>
        <taxon>Tracheophyta</taxon>
        <taxon>Spermatophyta</taxon>
        <taxon>Magnoliopsida</taxon>
        <taxon>eudicotyledons</taxon>
        <taxon>Gunneridae</taxon>
        <taxon>Pentapetalae</taxon>
        <taxon>asterids</taxon>
        <taxon>Cornales</taxon>
        <taxon>Nyssaceae</taxon>
        <taxon>Nyssa</taxon>
    </lineage>
</organism>
<proteinExistence type="predicted"/>
<dbReference type="AlphaFoldDB" id="A0A5J4ZC61"/>
<reference evidence="1 2" key="1">
    <citation type="submission" date="2019-09" db="EMBL/GenBank/DDBJ databases">
        <title>A chromosome-level genome assembly of the Chinese tupelo Nyssa sinensis.</title>
        <authorList>
            <person name="Yang X."/>
            <person name="Kang M."/>
            <person name="Yang Y."/>
            <person name="Xiong H."/>
            <person name="Wang M."/>
            <person name="Zhang Z."/>
            <person name="Wang Z."/>
            <person name="Wu H."/>
            <person name="Ma T."/>
            <person name="Liu J."/>
            <person name="Xi Z."/>
        </authorList>
    </citation>
    <scope>NUCLEOTIDE SEQUENCE [LARGE SCALE GENOMIC DNA]</scope>
    <source>
        <strain evidence="1">J267</strain>
        <tissue evidence="1">Leaf</tissue>
    </source>
</reference>
<dbReference type="EMBL" id="CM018052">
    <property type="protein sequence ID" value="KAA8515372.1"/>
    <property type="molecule type" value="Genomic_DNA"/>
</dbReference>
<dbReference type="Proteomes" id="UP000325577">
    <property type="component" value="Linkage Group LG9"/>
</dbReference>
<gene>
    <name evidence="1" type="ORF">F0562_019017</name>
</gene>
<evidence type="ECO:0000313" key="2">
    <source>
        <dbReference type="Proteomes" id="UP000325577"/>
    </source>
</evidence>
<sequence>MQKNVEELELNLHNRCSGYRYILPHSSPNVSSLEIGESLRKKILLVNVSSLSDAKLDFDPLNLNMLTDLLLSTWHVKNLTVGFRCIQTNI</sequence>
<accession>A0A5J4ZC61</accession>